<dbReference type="Proteomes" id="UP000078227">
    <property type="component" value="Chromosome"/>
</dbReference>
<dbReference type="EMBL" id="CP014007">
    <property type="protein sequence ID" value="QSV12311.1"/>
    <property type="molecule type" value="Genomic_DNA"/>
</dbReference>
<name>A0ABX7PYU4_9ENTR</name>
<accession>A0ABX7PYU4</accession>
<reference evidence="1 2" key="1">
    <citation type="submission" date="2021-03" db="EMBL/GenBank/DDBJ databases">
        <authorList>
            <person name="Li Y."/>
            <person name="Li S."/>
            <person name="Chen M."/>
            <person name="Peng G."/>
            <person name="Tan Z."/>
            <person name="An Q."/>
        </authorList>
    </citation>
    <scope>NUCLEOTIDE SEQUENCE [LARGE SCALE GENOMIC DNA]</scope>
    <source>
        <strain evidence="1 2">Ola 51</strain>
    </source>
</reference>
<keyword evidence="2" id="KW-1185">Reference proteome</keyword>
<protein>
    <submittedName>
        <fullName evidence="1">Uncharacterized protein</fullName>
    </submittedName>
</protein>
<evidence type="ECO:0000313" key="2">
    <source>
        <dbReference type="Proteomes" id="UP000078227"/>
    </source>
</evidence>
<organism evidence="1 2">
    <name type="scientific">Kosakonia oryzae</name>
    <dbReference type="NCBI Taxonomy" id="497725"/>
    <lineage>
        <taxon>Bacteria</taxon>
        <taxon>Pseudomonadati</taxon>
        <taxon>Pseudomonadota</taxon>
        <taxon>Gammaproteobacteria</taxon>
        <taxon>Enterobacterales</taxon>
        <taxon>Enterobacteriaceae</taxon>
        <taxon>Kosakonia</taxon>
    </lineage>
</organism>
<gene>
    <name evidence="1" type="ORF">AWR26_24980</name>
</gene>
<sequence>MGNNVASVDPQHNVMVANASYIPFTMQIMGSQEAIDKGLMKPWAGW</sequence>
<proteinExistence type="predicted"/>
<evidence type="ECO:0000313" key="1">
    <source>
        <dbReference type="EMBL" id="QSV12311.1"/>
    </source>
</evidence>
<dbReference type="RefSeq" id="WP_156525211.1">
    <property type="nucleotide sequence ID" value="NZ_CP014007.2"/>
</dbReference>